<protein>
    <submittedName>
        <fullName evidence="1">Uncharacterized protein</fullName>
    </submittedName>
</protein>
<accession>A0A7T7CL10</accession>
<reference evidence="1 2" key="1">
    <citation type="submission" date="2020-12" db="EMBL/GenBank/DDBJ databases">
        <authorList>
            <person name="Rakov C."/>
            <person name="Alkalay-Oren S."/>
            <person name="Coppenhagen-Glazer S."/>
            <person name="Hazan R."/>
        </authorList>
    </citation>
    <scope>NUCLEOTIDE SEQUENCE [LARGE SCALE GENOMIC DNA]</scope>
</reference>
<name>A0A7T7CL10_9CAUD</name>
<evidence type="ECO:0000313" key="1">
    <source>
        <dbReference type="EMBL" id="QQK88313.1"/>
    </source>
</evidence>
<evidence type="ECO:0000313" key="2">
    <source>
        <dbReference type="Proteomes" id="UP000595268"/>
    </source>
</evidence>
<organism evidence="1 2">
    <name type="scientific">Providencia phage PSTRCR_120</name>
    <dbReference type="NCBI Taxonomy" id="2800826"/>
    <lineage>
        <taxon>Viruses</taxon>
        <taxon>Duplodnaviria</taxon>
        <taxon>Heunggongvirae</taxon>
        <taxon>Uroviricota</taxon>
        <taxon>Caudoviricetes</taxon>
        <taxon>Autographivirales</taxon>
        <taxon>Autotranscriptaviridae</taxon>
        <taxon>Studiervirinae</taxon>
        <taxon>Solymavirus</taxon>
        <taxon>Solymavirus PSTRCR120</taxon>
    </lineage>
</organism>
<keyword evidence="2" id="KW-1185">Reference proteome</keyword>
<sequence>MDVVYMLYTSRCCHDHYYYIMINTQLIAVFNLEISTT</sequence>
<proteinExistence type="predicted"/>
<dbReference type="EMBL" id="MW358928">
    <property type="protein sequence ID" value="QQK88313.1"/>
    <property type="molecule type" value="Genomic_DNA"/>
</dbReference>
<dbReference type="Proteomes" id="UP000595268">
    <property type="component" value="Segment"/>
</dbReference>